<comment type="pathway">
    <text evidence="3">Protein modification; protein glycosylation.</text>
</comment>
<keyword evidence="22" id="KW-1185">Reference proteome</keyword>
<keyword evidence="6" id="KW-0328">Glycosyltransferase</keyword>
<evidence type="ECO:0000256" key="13">
    <source>
        <dbReference type="ARBA" id="ARBA00023136"/>
    </source>
</evidence>
<evidence type="ECO:0000256" key="3">
    <source>
        <dbReference type="ARBA" id="ARBA00004922"/>
    </source>
</evidence>
<evidence type="ECO:0000256" key="7">
    <source>
        <dbReference type="ARBA" id="ARBA00022679"/>
    </source>
</evidence>
<evidence type="ECO:0000256" key="12">
    <source>
        <dbReference type="ARBA" id="ARBA00023034"/>
    </source>
</evidence>
<comment type="cofactor">
    <cofactor evidence="1">
        <name>Mn(2+)</name>
        <dbReference type="ChEBI" id="CHEBI:29035"/>
    </cofactor>
</comment>
<keyword evidence="10" id="KW-0735">Signal-anchor</keyword>
<keyword evidence="8" id="KW-0812">Transmembrane</keyword>
<dbReference type="Pfam" id="PF13896">
    <property type="entry name" value="Glyco_transf_49"/>
    <property type="match status" value="1"/>
</dbReference>
<comment type="similarity">
    <text evidence="4">Belongs to the glycosyltransferase 49 family.</text>
</comment>
<dbReference type="InterPro" id="IPR043189">
    <property type="entry name" value="B4GAT1"/>
</dbReference>
<comment type="subcellular location">
    <subcellularLocation>
        <location evidence="2">Golgi apparatus membrane</location>
        <topology evidence="2">Single-pass type II membrane protein</topology>
    </subcellularLocation>
</comment>
<evidence type="ECO:0000256" key="16">
    <source>
        <dbReference type="ARBA" id="ARBA00030723"/>
    </source>
</evidence>
<keyword evidence="7" id="KW-0808">Transferase</keyword>
<dbReference type="Proteomes" id="UP001516400">
    <property type="component" value="Unassembled WGS sequence"/>
</dbReference>
<evidence type="ECO:0000256" key="4">
    <source>
        <dbReference type="ARBA" id="ARBA00008539"/>
    </source>
</evidence>
<evidence type="ECO:0000256" key="8">
    <source>
        <dbReference type="ARBA" id="ARBA00022692"/>
    </source>
</evidence>
<accession>A0ABD2NDP4</accession>
<evidence type="ECO:0000256" key="5">
    <source>
        <dbReference type="ARBA" id="ARBA00017962"/>
    </source>
</evidence>
<name>A0ABD2NDP4_9CUCU</name>
<protein>
    <recommendedName>
        <fullName evidence="5">Beta-1,4-glucuronyltransferase 1</fullName>
    </recommendedName>
    <alternativeName>
        <fullName evidence="16">I-beta-1,3-N-acetylglucosaminyltransferase</fullName>
    </alternativeName>
    <alternativeName>
        <fullName evidence="19">N-acetyllactosaminide beta-1,3-N-acetylglucosaminyltransferase</fullName>
    </alternativeName>
    <alternativeName>
        <fullName evidence="17">Poly-N-acetyllactosamine extension enzyme</fullName>
    </alternativeName>
    <alternativeName>
        <fullName evidence="18">UDP-GlcNAc:betaGal beta-1,3-N-acetylglucosaminyltransferase 1</fullName>
    </alternativeName>
</protein>
<sequence length="445" mass="52098">MTQRICRLWNLSILTVLFLTAYNIFLAFKLTQHPECPKVSTTPRKHIQRLPTPIVLKNAAPTSENSQSLFDINLGRWDNRLEYKYFDNSFVGTQFINLSKQHRTCIATQSSLEKIHSIIQVANHWDGPISLAGFSSGDEEFNNLLLYVLYLRECFPKIREKVNFHFAFPRGNAPIKIQVNSSLLNRLDCDNPYGLLMQLTKSKTKKKNMRWKNQNVYPQNHLRNLARKNCQSDFVFLTDIDVIPSYGMTQLLDNFFMRDNCGTKLCAFVIPTFELDERVRFPTNKSELLRLADKGLARPFHEKVFIYNQFATNFSRWQETRKDGPEAHVSHPVTNFEFLYEPFYVAKDTVPPHDERFVGYGYTRNTQVYEMFLAGYQFLVLSPIFTIHWGLQLKKSRPPWRESQNTKNMKKFKEFKRELLVKYKTNPTKKQISPDVGFALGESRV</sequence>
<dbReference type="PANTHER" id="PTHR46420">
    <property type="entry name" value="BETA-1,4-GLUCURONYLTRANSFERASE 1"/>
    <property type="match status" value="1"/>
</dbReference>
<evidence type="ECO:0000256" key="19">
    <source>
        <dbReference type="ARBA" id="ARBA00033291"/>
    </source>
</evidence>
<evidence type="ECO:0000313" key="21">
    <source>
        <dbReference type="EMBL" id="KAL3276639.1"/>
    </source>
</evidence>
<evidence type="ECO:0000256" key="17">
    <source>
        <dbReference type="ARBA" id="ARBA00032175"/>
    </source>
</evidence>
<evidence type="ECO:0000256" key="14">
    <source>
        <dbReference type="ARBA" id="ARBA00023180"/>
    </source>
</evidence>
<keyword evidence="14" id="KW-0325">Glycoprotein</keyword>
<dbReference type="GO" id="GO:0046872">
    <property type="term" value="F:metal ion binding"/>
    <property type="evidence" value="ECO:0007669"/>
    <property type="project" value="UniProtKB-KW"/>
</dbReference>
<evidence type="ECO:0000256" key="2">
    <source>
        <dbReference type="ARBA" id="ARBA00004323"/>
    </source>
</evidence>
<dbReference type="GO" id="GO:0000139">
    <property type="term" value="C:Golgi membrane"/>
    <property type="evidence" value="ECO:0007669"/>
    <property type="project" value="UniProtKB-SubCell"/>
</dbReference>
<dbReference type="EMBL" id="JABFTP020000103">
    <property type="protein sequence ID" value="KAL3276639.1"/>
    <property type="molecule type" value="Genomic_DNA"/>
</dbReference>
<evidence type="ECO:0000256" key="18">
    <source>
        <dbReference type="ARBA" id="ARBA00032181"/>
    </source>
</evidence>
<keyword evidence="13" id="KW-0472">Membrane</keyword>
<evidence type="ECO:0000256" key="9">
    <source>
        <dbReference type="ARBA" id="ARBA00022723"/>
    </source>
</evidence>
<organism evidence="21 22">
    <name type="scientific">Cryptolaemus montrouzieri</name>
    <dbReference type="NCBI Taxonomy" id="559131"/>
    <lineage>
        <taxon>Eukaryota</taxon>
        <taxon>Metazoa</taxon>
        <taxon>Ecdysozoa</taxon>
        <taxon>Arthropoda</taxon>
        <taxon>Hexapoda</taxon>
        <taxon>Insecta</taxon>
        <taxon>Pterygota</taxon>
        <taxon>Neoptera</taxon>
        <taxon>Endopterygota</taxon>
        <taxon>Coleoptera</taxon>
        <taxon>Polyphaga</taxon>
        <taxon>Cucujiformia</taxon>
        <taxon>Coccinelloidea</taxon>
        <taxon>Coccinellidae</taxon>
        <taxon>Scymninae</taxon>
        <taxon>Scymnini</taxon>
        <taxon>Cryptolaemus</taxon>
    </lineage>
</organism>
<keyword evidence="11" id="KW-1133">Transmembrane helix</keyword>
<proteinExistence type="inferred from homology"/>
<dbReference type="GO" id="GO:0016757">
    <property type="term" value="F:glycosyltransferase activity"/>
    <property type="evidence" value="ECO:0007669"/>
    <property type="project" value="UniProtKB-KW"/>
</dbReference>
<comment type="caution">
    <text evidence="21">The sequence shown here is derived from an EMBL/GenBank/DDBJ whole genome shotgun (WGS) entry which is preliminary data.</text>
</comment>
<keyword evidence="12" id="KW-0333">Golgi apparatus</keyword>
<evidence type="ECO:0000313" key="22">
    <source>
        <dbReference type="Proteomes" id="UP001516400"/>
    </source>
</evidence>
<evidence type="ECO:0000256" key="6">
    <source>
        <dbReference type="ARBA" id="ARBA00022676"/>
    </source>
</evidence>
<evidence type="ECO:0000256" key="11">
    <source>
        <dbReference type="ARBA" id="ARBA00022989"/>
    </source>
</evidence>
<evidence type="ECO:0000256" key="1">
    <source>
        <dbReference type="ARBA" id="ARBA00001936"/>
    </source>
</evidence>
<keyword evidence="15" id="KW-0464">Manganese</keyword>
<comment type="catalytic activity">
    <reaction evidence="20">
        <text>3-O-[beta-D-Xyl-(1-&gt;4)-Rib-ol-P-Rib-ol-P-3-beta-D-GalNAc-(1-&gt;3)-beta-D-GlcNAc-(1-&gt;4)-(O-6-P-alpha-D-Man)]-Thr-[protein] + UDP-alpha-D-glucuronate = 3-O-[beta-D-GlcA-(1-&gt;3)-beta-D-Xyl-(1-&gt;4)-Rib-ol-P-Rib-ol-P-3-beta-D-GalNAc-(1-&gt;3)-beta-D-GlcNAc-(1-&gt;4)-(O-6-P-alpha-D-Man)]-Thr-[protein] + UDP + H(+)</text>
        <dbReference type="Rhea" id="RHEA:46860"/>
        <dbReference type="Rhea" id="RHEA-COMP:15023"/>
        <dbReference type="Rhea" id="RHEA-COMP:17482"/>
        <dbReference type="ChEBI" id="CHEBI:15378"/>
        <dbReference type="ChEBI" id="CHEBI:58052"/>
        <dbReference type="ChEBI" id="CHEBI:58223"/>
        <dbReference type="ChEBI" id="CHEBI:142405"/>
        <dbReference type="ChEBI" id="CHEBI:177336"/>
    </reaction>
</comment>
<evidence type="ECO:0000256" key="10">
    <source>
        <dbReference type="ARBA" id="ARBA00022968"/>
    </source>
</evidence>
<dbReference type="AlphaFoldDB" id="A0ABD2NDP4"/>
<reference evidence="21 22" key="1">
    <citation type="journal article" date="2021" name="BMC Biol.">
        <title>Horizontally acquired antibacterial genes associated with adaptive radiation of ladybird beetles.</title>
        <authorList>
            <person name="Li H.S."/>
            <person name="Tang X.F."/>
            <person name="Huang Y.H."/>
            <person name="Xu Z.Y."/>
            <person name="Chen M.L."/>
            <person name="Du X.Y."/>
            <person name="Qiu B.Y."/>
            <person name="Chen P.T."/>
            <person name="Zhang W."/>
            <person name="Slipinski A."/>
            <person name="Escalona H.E."/>
            <person name="Waterhouse R.M."/>
            <person name="Zwick A."/>
            <person name="Pang H."/>
        </authorList>
    </citation>
    <scope>NUCLEOTIDE SEQUENCE [LARGE SCALE GENOMIC DNA]</scope>
    <source>
        <strain evidence="21">SYSU2018</strain>
    </source>
</reference>
<evidence type="ECO:0000256" key="20">
    <source>
        <dbReference type="ARBA" id="ARBA00047852"/>
    </source>
</evidence>
<dbReference type="PANTHER" id="PTHR46420:SF1">
    <property type="entry name" value="BETA-1,4-GLUCURONYLTRANSFERASE 1"/>
    <property type="match status" value="1"/>
</dbReference>
<keyword evidence="9" id="KW-0479">Metal-binding</keyword>
<evidence type="ECO:0000256" key="15">
    <source>
        <dbReference type="ARBA" id="ARBA00023211"/>
    </source>
</evidence>
<gene>
    <name evidence="21" type="ORF">HHI36_012011</name>
</gene>